<evidence type="ECO:0000313" key="1">
    <source>
        <dbReference type="EMBL" id="GFS18504.1"/>
    </source>
</evidence>
<reference evidence="1 2" key="1">
    <citation type="journal article" date="2021" name="Elife">
        <title>Chloroplast acquisition without the gene transfer in kleptoplastic sea slugs, Plakobranchus ocellatus.</title>
        <authorList>
            <person name="Maeda T."/>
            <person name="Takahashi S."/>
            <person name="Yoshida T."/>
            <person name="Shimamura S."/>
            <person name="Takaki Y."/>
            <person name="Nagai Y."/>
            <person name="Toyoda A."/>
            <person name="Suzuki Y."/>
            <person name="Arimoto A."/>
            <person name="Ishii H."/>
            <person name="Satoh N."/>
            <person name="Nishiyama T."/>
            <person name="Hasebe M."/>
            <person name="Maruyama T."/>
            <person name="Minagawa J."/>
            <person name="Obokata J."/>
            <person name="Shigenobu S."/>
        </authorList>
    </citation>
    <scope>NUCLEOTIDE SEQUENCE [LARGE SCALE GENOMIC DNA]</scope>
</reference>
<dbReference type="EMBL" id="BMAT01010016">
    <property type="protein sequence ID" value="GFS18504.1"/>
    <property type="molecule type" value="Genomic_DNA"/>
</dbReference>
<sequence length="95" mass="11167">MRLSATRESLSIPALWEQRVSIIPADAPQLYYTAQASSRRPEGSPVFFRLFLGYFDLLRRAEYTEWFHFIRHDTTCIIPIMIATHPPRRQTDMPI</sequence>
<protein>
    <submittedName>
        <fullName evidence="1">Uncharacterized protein</fullName>
    </submittedName>
</protein>
<dbReference type="AlphaFoldDB" id="A0AAV4J937"/>
<evidence type="ECO:0000313" key="2">
    <source>
        <dbReference type="Proteomes" id="UP000762676"/>
    </source>
</evidence>
<keyword evidence="2" id="KW-1185">Reference proteome</keyword>
<proteinExistence type="predicted"/>
<name>A0AAV4J937_9GAST</name>
<comment type="caution">
    <text evidence="1">The sequence shown here is derived from an EMBL/GenBank/DDBJ whole genome shotgun (WGS) entry which is preliminary data.</text>
</comment>
<organism evidence="1 2">
    <name type="scientific">Elysia marginata</name>
    <dbReference type="NCBI Taxonomy" id="1093978"/>
    <lineage>
        <taxon>Eukaryota</taxon>
        <taxon>Metazoa</taxon>
        <taxon>Spiralia</taxon>
        <taxon>Lophotrochozoa</taxon>
        <taxon>Mollusca</taxon>
        <taxon>Gastropoda</taxon>
        <taxon>Heterobranchia</taxon>
        <taxon>Euthyneura</taxon>
        <taxon>Panpulmonata</taxon>
        <taxon>Sacoglossa</taxon>
        <taxon>Placobranchoidea</taxon>
        <taxon>Plakobranchidae</taxon>
        <taxon>Elysia</taxon>
    </lineage>
</organism>
<gene>
    <name evidence="1" type="ORF">ElyMa_005008000</name>
</gene>
<dbReference type="Proteomes" id="UP000762676">
    <property type="component" value="Unassembled WGS sequence"/>
</dbReference>
<accession>A0AAV4J937</accession>